<organism evidence="1 2">
    <name type="scientific">Trichinella zimbabwensis</name>
    <dbReference type="NCBI Taxonomy" id="268475"/>
    <lineage>
        <taxon>Eukaryota</taxon>
        <taxon>Metazoa</taxon>
        <taxon>Ecdysozoa</taxon>
        <taxon>Nematoda</taxon>
        <taxon>Enoplea</taxon>
        <taxon>Dorylaimia</taxon>
        <taxon>Trichinellida</taxon>
        <taxon>Trichinellidae</taxon>
        <taxon>Trichinella</taxon>
    </lineage>
</organism>
<feature type="non-terminal residue" evidence="1">
    <location>
        <position position="57"/>
    </location>
</feature>
<gene>
    <name evidence="1" type="ORF">T11_9510</name>
</gene>
<accession>A0A0V1GVY9</accession>
<dbReference type="Proteomes" id="UP000055024">
    <property type="component" value="Unassembled WGS sequence"/>
</dbReference>
<dbReference type="EMBL" id="JYDP01000251">
    <property type="protein sequence ID" value="KRZ01956.1"/>
    <property type="molecule type" value="Genomic_DNA"/>
</dbReference>
<dbReference type="AlphaFoldDB" id="A0A0V1GVY9"/>
<comment type="caution">
    <text evidence="1">The sequence shown here is derived from an EMBL/GenBank/DDBJ whole genome shotgun (WGS) entry which is preliminary data.</text>
</comment>
<protein>
    <submittedName>
        <fullName evidence="1">Uncharacterized protein</fullName>
    </submittedName>
</protein>
<evidence type="ECO:0000313" key="1">
    <source>
        <dbReference type="EMBL" id="KRZ01956.1"/>
    </source>
</evidence>
<sequence length="57" mass="6341">LLNKKQHADYDQNNTLTDLVHSPRTLTSAFSVRYHSSQSEFRGVPSLPIGGNSARDL</sequence>
<name>A0A0V1GVY9_9BILA</name>
<reference evidence="1 2" key="1">
    <citation type="submission" date="2015-01" db="EMBL/GenBank/DDBJ databases">
        <title>Evolution of Trichinella species and genotypes.</title>
        <authorList>
            <person name="Korhonen P.K."/>
            <person name="Edoardo P."/>
            <person name="Giuseppe L.R."/>
            <person name="Gasser R.B."/>
        </authorList>
    </citation>
    <scope>NUCLEOTIDE SEQUENCE [LARGE SCALE GENOMIC DNA]</scope>
    <source>
        <strain evidence="1">ISS1029</strain>
    </source>
</reference>
<feature type="non-terminal residue" evidence="1">
    <location>
        <position position="1"/>
    </location>
</feature>
<proteinExistence type="predicted"/>
<keyword evidence="2" id="KW-1185">Reference proteome</keyword>
<evidence type="ECO:0000313" key="2">
    <source>
        <dbReference type="Proteomes" id="UP000055024"/>
    </source>
</evidence>